<evidence type="ECO:0000259" key="2">
    <source>
        <dbReference type="Pfam" id="PF21788"/>
    </source>
</evidence>
<feature type="non-terminal residue" evidence="4">
    <location>
        <position position="1"/>
    </location>
</feature>
<organism evidence="4 5">
    <name type="scientific">Trachymyrmex cornetzi</name>
    <dbReference type="NCBI Taxonomy" id="471704"/>
    <lineage>
        <taxon>Eukaryota</taxon>
        <taxon>Metazoa</taxon>
        <taxon>Ecdysozoa</taxon>
        <taxon>Arthropoda</taxon>
        <taxon>Hexapoda</taxon>
        <taxon>Insecta</taxon>
        <taxon>Pterygota</taxon>
        <taxon>Neoptera</taxon>
        <taxon>Endopterygota</taxon>
        <taxon>Hymenoptera</taxon>
        <taxon>Apocrita</taxon>
        <taxon>Aculeata</taxon>
        <taxon>Formicoidea</taxon>
        <taxon>Formicidae</taxon>
        <taxon>Myrmicinae</taxon>
        <taxon>Trachymyrmex</taxon>
    </lineage>
</organism>
<reference evidence="4 5" key="1">
    <citation type="submission" date="2015-09" db="EMBL/GenBank/DDBJ databases">
        <title>Trachymyrmex cornetzi WGS genome.</title>
        <authorList>
            <person name="Nygaard S."/>
            <person name="Hu H."/>
            <person name="Boomsma J."/>
            <person name="Zhang G."/>
        </authorList>
    </citation>
    <scope>NUCLEOTIDE SEQUENCE [LARGE SCALE GENOMIC DNA]</scope>
    <source>
        <strain evidence="4">Tcor2-1</strain>
        <tissue evidence="4">Whole body</tissue>
    </source>
</reference>
<proteinExistence type="predicted"/>
<accession>A0A151J5Z0</accession>
<evidence type="ECO:0000259" key="1">
    <source>
        <dbReference type="Pfam" id="PF12017"/>
    </source>
</evidence>
<dbReference type="PANTHER" id="PTHR47577">
    <property type="entry name" value="THAP DOMAIN-CONTAINING PROTEIN 6"/>
    <property type="match status" value="1"/>
</dbReference>
<dbReference type="AlphaFoldDB" id="A0A151J5Z0"/>
<dbReference type="InterPro" id="IPR048366">
    <property type="entry name" value="TNP-like_GBD"/>
</dbReference>
<evidence type="ECO:0000259" key="3">
    <source>
        <dbReference type="Pfam" id="PF21789"/>
    </source>
</evidence>
<dbReference type="InterPro" id="IPR021896">
    <property type="entry name" value="THAP9-like_HTH"/>
</dbReference>
<dbReference type="STRING" id="471704.A0A151J5Z0"/>
<dbReference type="EMBL" id="KQ979970">
    <property type="protein sequence ID" value="KYN18409.1"/>
    <property type="molecule type" value="Genomic_DNA"/>
</dbReference>
<feature type="domain" description="THAP9-like helix-turn-helix" evidence="1">
    <location>
        <begin position="1"/>
        <end position="33"/>
    </location>
</feature>
<feature type="domain" description="Transposable element P transposase-like RNase H C-terminal" evidence="3">
    <location>
        <begin position="216"/>
        <end position="250"/>
    </location>
</feature>
<evidence type="ECO:0000313" key="5">
    <source>
        <dbReference type="Proteomes" id="UP000078492"/>
    </source>
</evidence>
<gene>
    <name evidence="4" type="ORF">ALC57_09284</name>
</gene>
<dbReference type="PANTHER" id="PTHR47577:SF2">
    <property type="entry name" value="THAP DOMAIN CONTAINING 9"/>
    <property type="match status" value="1"/>
</dbReference>
<dbReference type="Pfam" id="PF12017">
    <property type="entry name" value="Tnp_P_element"/>
    <property type="match status" value="1"/>
</dbReference>
<sequence length="276" mass="31488">FAATLQFYSSRAYNYVRKTFIKSLTHPETIRRWYHNVNGNPGITTQAINTLKLKIHEANLAGKMLHFNLTIDEMSIHPNIMDKDGKIIHWKYIKLLVELQETEGLHAATKIRRRQLNFYNEKMKVSLAAQVLSTSVANALIFCEQDLQLPPFAGSSATANFYNFCTYLTGLKDANQYILESNRKMGFFGFIVDIKSILEISKSLFQDHNIKYLMTYKLSQDHVETFFSAIRSRGGFNTNPTANQFIAAYKRLLVHADVDITNSVFGPIGFAPTWVG</sequence>
<evidence type="ECO:0000313" key="4">
    <source>
        <dbReference type="EMBL" id="KYN18409.1"/>
    </source>
</evidence>
<dbReference type="Proteomes" id="UP000078492">
    <property type="component" value="Unassembled WGS sequence"/>
</dbReference>
<protein>
    <recommendedName>
        <fullName evidence="6">THAP domain-containing protein 9</fullName>
    </recommendedName>
</protein>
<dbReference type="Pfam" id="PF21788">
    <property type="entry name" value="TNP-like_GBD"/>
    <property type="match status" value="1"/>
</dbReference>
<dbReference type="Pfam" id="PF21789">
    <property type="entry name" value="TNP-like_RNaseH_C"/>
    <property type="match status" value="1"/>
</dbReference>
<feature type="domain" description="Transposable element P transposase-like GTP-binding insertion" evidence="2">
    <location>
        <begin position="80"/>
        <end position="165"/>
    </location>
</feature>
<dbReference type="InterPro" id="IPR048367">
    <property type="entry name" value="TNP-like_RNaseH_C"/>
</dbReference>
<name>A0A151J5Z0_9HYME</name>
<keyword evidence="5" id="KW-1185">Reference proteome</keyword>
<evidence type="ECO:0008006" key="6">
    <source>
        <dbReference type="Google" id="ProtNLM"/>
    </source>
</evidence>